<organism evidence="2 3">
    <name type="scientific">Kingella bonacorsii</name>
    <dbReference type="NCBI Taxonomy" id="2796361"/>
    <lineage>
        <taxon>Bacteria</taxon>
        <taxon>Pseudomonadati</taxon>
        <taxon>Pseudomonadota</taxon>
        <taxon>Betaproteobacteria</taxon>
        <taxon>Neisseriales</taxon>
        <taxon>Neisseriaceae</taxon>
        <taxon>Kingella</taxon>
    </lineage>
</organism>
<keyword evidence="1" id="KW-0812">Transmembrane</keyword>
<dbReference type="Proteomes" id="UP000614058">
    <property type="component" value="Unassembled WGS sequence"/>
</dbReference>
<proteinExistence type="predicted"/>
<evidence type="ECO:0000313" key="2">
    <source>
        <dbReference type="EMBL" id="MBK0396545.1"/>
    </source>
</evidence>
<keyword evidence="1" id="KW-0472">Membrane</keyword>
<keyword evidence="3" id="KW-1185">Reference proteome</keyword>
<reference evidence="2 3" key="1">
    <citation type="journal article" date="2021" name="Pathogens">
        <title>Isolation and Characterization of Kingella bonacorsii sp. nov., A Novel Kingella Species Detected in a Stable Periodontitis Subject.</title>
        <authorList>
            <person name="Antezack A."/>
            <person name="Boxberger M."/>
            <person name="Rolland C."/>
            <person name="Monnet-Corti V."/>
            <person name="La Scola B."/>
        </authorList>
    </citation>
    <scope>NUCLEOTIDE SEQUENCE [LARGE SCALE GENOMIC DNA]</scope>
    <source>
        <strain evidence="2 3">Marseille-Q4569</strain>
    </source>
</reference>
<protein>
    <submittedName>
        <fullName evidence="2">Uncharacterized protein</fullName>
    </submittedName>
</protein>
<keyword evidence="1" id="KW-1133">Transmembrane helix</keyword>
<dbReference type="EMBL" id="JAEHNZ010000002">
    <property type="protein sequence ID" value="MBK0396545.1"/>
    <property type="molecule type" value="Genomic_DNA"/>
</dbReference>
<evidence type="ECO:0000313" key="3">
    <source>
        <dbReference type="Proteomes" id="UP000614058"/>
    </source>
</evidence>
<gene>
    <name evidence="2" type="ORF">JDW22_08145</name>
</gene>
<sequence>MHGEDGLGCGVLLIFRLPLLPAIIRQPENYVQGAFNSWQRISTPLLRRRLRLHTVFRLPIAGVVVGLRLLVFRSIDSLKMAWAVFSGCLKC</sequence>
<comment type="caution">
    <text evidence="2">The sequence shown here is derived from an EMBL/GenBank/DDBJ whole genome shotgun (WGS) entry which is preliminary data.</text>
</comment>
<feature type="transmembrane region" description="Helical" evidence="1">
    <location>
        <begin position="55"/>
        <end position="75"/>
    </location>
</feature>
<name>A0ABS1BTC6_9NEIS</name>
<evidence type="ECO:0000256" key="1">
    <source>
        <dbReference type="SAM" id="Phobius"/>
    </source>
</evidence>
<accession>A0ABS1BTC6</accession>
<dbReference type="RefSeq" id="WP_200522605.1">
    <property type="nucleotide sequence ID" value="NZ_JAEHNZ010000002.1"/>
</dbReference>